<dbReference type="PANTHER" id="PTHR10896">
    <property type="entry name" value="GALACTOSYLGALACTOSYLXYLOSYLPROTEIN 3-BETA-GLUCURONOSYLTRANSFERASE BETA-1,3-GLUCURONYLTRANSFERASE"/>
    <property type="match status" value="1"/>
</dbReference>
<dbReference type="InterPro" id="IPR005027">
    <property type="entry name" value="Glyco_trans_43"/>
</dbReference>
<evidence type="ECO:0000313" key="16">
    <source>
        <dbReference type="WBParaSite" id="ECPE_0001436301-mRNA-1"/>
    </source>
</evidence>
<evidence type="ECO:0000313" key="15">
    <source>
        <dbReference type="Proteomes" id="UP000272942"/>
    </source>
</evidence>
<keyword evidence="15" id="KW-1185">Reference proteome</keyword>
<dbReference type="GO" id="GO:0050650">
    <property type="term" value="P:chondroitin sulfate proteoglycan biosynthetic process"/>
    <property type="evidence" value="ECO:0007669"/>
    <property type="project" value="TreeGrafter"/>
</dbReference>
<dbReference type="Pfam" id="PF03360">
    <property type="entry name" value="Glyco_transf_43"/>
    <property type="match status" value="1"/>
</dbReference>
<feature type="binding site" evidence="12">
    <location>
        <position position="104"/>
    </location>
    <ligand>
        <name>Mn(2+)</name>
        <dbReference type="ChEBI" id="CHEBI:29035"/>
    </ligand>
</feature>
<comment type="pathway">
    <text evidence="13">Protein modification; protein glycosylation.</text>
</comment>
<dbReference type="GO" id="GO:0046872">
    <property type="term" value="F:metal ion binding"/>
    <property type="evidence" value="ECO:0007669"/>
    <property type="project" value="UniProtKB-KW"/>
</dbReference>
<accession>A0A183B538</accession>
<dbReference type="SUPFAM" id="SSF53448">
    <property type="entry name" value="Nucleotide-diphospho-sugar transferases"/>
    <property type="match status" value="1"/>
</dbReference>
<reference evidence="14 15" key="2">
    <citation type="submission" date="2018-11" db="EMBL/GenBank/DDBJ databases">
        <authorList>
            <consortium name="Pathogen Informatics"/>
        </authorList>
    </citation>
    <scope>NUCLEOTIDE SEQUENCE [LARGE SCALE GENOMIC DNA]</scope>
    <source>
        <strain evidence="14 15">Egypt</strain>
    </source>
</reference>
<evidence type="ECO:0000256" key="1">
    <source>
        <dbReference type="ARBA" id="ARBA00004606"/>
    </source>
</evidence>
<comment type="cofactor">
    <cofactor evidence="12 13">
        <name>Mn(2+)</name>
        <dbReference type="ChEBI" id="CHEBI:29035"/>
    </cofactor>
</comment>
<keyword evidence="4 13" id="KW-0808">Transferase</keyword>
<protein>
    <recommendedName>
        <fullName evidence="3 13">Galactosylgalactosylxylosylprotein 3-beta-glucuronosyltransferase</fullName>
        <ecNumber evidence="3 13">2.4.1.135</ecNumber>
    </recommendedName>
</protein>
<dbReference type="EMBL" id="UZAN01057277">
    <property type="protein sequence ID" value="VDP91596.1"/>
    <property type="molecule type" value="Genomic_DNA"/>
</dbReference>
<name>A0A183B538_9TREM</name>
<evidence type="ECO:0000256" key="13">
    <source>
        <dbReference type="RuleBase" id="RU363127"/>
    </source>
</evidence>
<evidence type="ECO:0000256" key="9">
    <source>
        <dbReference type="ARBA" id="ARBA00023180"/>
    </source>
</evidence>
<dbReference type="AlphaFoldDB" id="A0A183B538"/>
<keyword evidence="8" id="KW-0472">Membrane</keyword>
<dbReference type="PANTHER" id="PTHR10896:SF65">
    <property type="entry name" value="GALACTOSYLGALACTOSYLXYLOSYLPROTEIN 3-BETA-GLUCURONOSYLTRANSFERASE 3"/>
    <property type="match status" value="1"/>
</dbReference>
<evidence type="ECO:0000256" key="11">
    <source>
        <dbReference type="PIRSR" id="PIRSR605027-1"/>
    </source>
</evidence>
<evidence type="ECO:0000256" key="7">
    <source>
        <dbReference type="ARBA" id="ARBA00022989"/>
    </source>
</evidence>
<dbReference type="OrthoDB" id="675023at2759"/>
<dbReference type="Proteomes" id="UP000272942">
    <property type="component" value="Unassembled WGS sequence"/>
</dbReference>
<dbReference type="EC" id="2.4.1.135" evidence="3 13"/>
<comment type="similarity">
    <text evidence="2 13">Belongs to the glycosyltransferase 43 family.</text>
</comment>
<keyword evidence="5" id="KW-0812">Transmembrane</keyword>
<dbReference type="InterPro" id="IPR029044">
    <property type="entry name" value="Nucleotide-diphossugar_trans"/>
</dbReference>
<reference evidence="16" key="1">
    <citation type="submission" date="2016-06" db="UniProtKB">
        <authorList>
            <consortium name="WormBaseParasite"/>
        </authorList>
    </citation>
    <scope>IDENTIFICATION</scope>
</reference>
<comment type="catalytic activity">
    <reaction evidence="10 13">
        <text>3-O-(beta-D-galactosyl-(1-&gt;3)-beta-D-galactosyl-(1-&gt;4)-beta-D-xylosyl)-L-seryl-[protein] + UDP-alpha-D-glucuronate = 3-O-(beta-D-GlcA-(1-&gt;3)-beta-D-Gal-(1-&gt;3)-beta-D-Gal-(1-&gt;4)-beta-D-Xyl)-L-seryl-[protein] + UDP + H(+)</text>
        <dbReference type="Rhea" id="RHEA:24168"/>
        <dbReference type="Rhea" id="RHEA-COMP:12571"/>
        <dbReference type="Rhea" id="RHEA-COMP:12573"/>
        <dbReference type="ChEBI" id="CHEBI:15378"/>
        <dbReference type="ChEBI" id="CHEBI:58052"/>
        <dbReference type="ChEBI" id="CHEBI:58223"/>
        <dbReference type="ChEBI" id="CHEBI:132090"/>
        <dbReference type="ChEBI" id="CHEBI:132093"/>
        <dbReference type="EC" id="2.4.1.135"/>
    </reaction>
</comment>
<comment type="subcellular location">
    <subcellularLocation>
        <location evidence="13">Golgi apparatus membrane</location>
        <topology evidence="13">Single-pass type II membrane protein</topology>
    </subcellularLocation>
    <subcellularLocation>
        <location evidence="1">Membrane</location>
        <topology evidence="1">Single-pass type II membrane protein</topology>
    </subcellularLocation>
</comment>
<evidence type="ECO:0000256" key="6">
    <source>
        <dbReference type="ARBA" id="ARBA00022968"/>
    </source>
</evidence>
<dbReference type="UniPathway" id="UPA00378"/>
<evidence type="ECO:0000256" key="3">
    <source>
        <dbReference type="ARBA" id="ARBA00012641"/>
    </source>
</evidence>
<keyword evidence="6 13" id="KW-0735">Signal-anchor</keyword>
<keyword evidence="12 13" id="KW-0479">Metal-binding</keyword>
<dbReference type="GO" id="GO:0005975">
    <property type="term" value="P:carbohydrate metabolic process"/>
    <property type="evidence" value="ECO:0007669"/>
    <property type="project" value="TreeGrafter"/>
</dbReference>
<dbReference type="GO" id="GO:0000139">
    <property type="term" value="C:Golgi membrane"/>
    <property type="evidence" value="ECO:0007669"/>
    <property type="project" value="UniProtKB-SubCell"/>
</dbReference>
<keyword evidence="9" id="KW-0325">Glycoprotein</keyword>
<dbReference type="Gene3D" id="3.90.550.10">
    <property type="entry name" value="Spore Coat Polysaccharide Biosynthesis Protein SpsA, Chain A"/>
    <property type="match status" value="1"/>
</dbReference>
<keyword evidence="13" id="KW-0333">Golgi apparatus</keyword>
<proteinExistence type="inferred from homology"/>
<evidence type="ECO:0000256" key="12">
    <source>
        <dbReference type="PIRSR" id="PIRSR605027-3"/>
    </source>
</evidence>
<dbReference type="GO" id="GO:0015018">
    <property type="term" value="F:galactosylgalactosylxylosylprotein 3-beta-glucuronosyltransferase activity"/>
    <property type="evidence" value="ECO:0007669"/>
    <property type="project" value="UniProtKB-UniRule"/>
</dbReference>
<evidence type="ECO:0000313" key="14">
    <source>
        <dbReference type="EMBL" id="VDP91596.1"/>
    </source>
</evidence>
<evidence type="ECO:0000256" key="5">
    <source>
        <dbReference type="ARBA" id="ARBA00022692"/>
    </source>
</evidence>
<feature type="active site" description="Proton donor/acceptor" evidence="11">
    <location>
        <position position="189"/>
    </location>
</feature>
<keyword evidence="12 13" id="KW-0464">Manganese</keyword>
<evidence type="ECO:0000256" key="10">
    <source>
        <dbReference type="ARBA" id="ARBA00047979"/>
    </source>
</evidence>
<gene>
    <name evidence="14" type="ORF">ECPE_LOCUS14324</name>
</gene>
<organism evidence="16">
    <name type="scientific">Echinostoma caproni</name>
    <dbReference type="NCBI Taxonomy" id="27848"/>
    <lineage>
        <taxon>Eukaryota</taxon>
        <taxon>Metazoa</taxon>
        <taxon>Spiralia</taxon>
        <taxon>Lophotrochozoa</taxon>
        <taxon>Platyhelminthes</taxon>
        <taxon>Trematoda</taxon>
        <taxon>Digenea</taxon>
        <taxon>Plagiorchiida</taxon>
        <taxon>Echinostomata</taxon>
        <taxon>Echinostomatoidea</taxon>
        <taxon>Echinostomatidae</taxon>
        <taxon>Echinostoma</taxon>
    </lineage>
</organism>
<dbReference type="WBParaSite" id="ECPE_0001436301-mRNA-1">
    <property type="protein sequence ID" value="ECPE_0001436301-mRNA-1"/>
    <property type="gene ID" value="ECPE_0001436301"/>
</dbReference>
<sequence length="249" mass="28097">MGRDKWATVRKSQPLFNSLSLIPNPLSFPLLPTGKIPSEIFFPSPKLVTNYSTVSLLSKCGVSYTYLHVETPKGIAQRNLGLQWIRQTLVQGKDRGVLYIADDDNTYDLQLFDDVSPTSLLLDDFVVTDLCVCCVTSPENRSRVTQMWTAYKPDRPFPVDMAGFAVNIDLVLKHTHAGFDYNRPRGMQESLFLSELGLKHWSELEPKADGCQQVCDILVWHTRTADPLLATWRRLESQGVLAPPMKDLV</sequence>
<evidence type="ECO:0000256" key="4">
    <source>
        <dbReference type="ARBA" id="ARBA00022679"/>
    </source>
</evidence>
<evidence type="ECO:0000256" key="8">
    <source>
        <dbReference type="ARBA" id="ARBA00023136"/>
    </source>
</evidence>
<keyword evidence="7" id="KW-1133">Transmembrane helix</keyword>
<evidence type="ECO:0000256" key="2">
    <source>
        <dbReference type="ARBA" id="ARBA00007706"/>
    </source>
</evidence>